<gene>
    <name evidence="1" type="ORF">PS652_03334</name>
</gene>
<sequence>MVFHVAQGRHRQRAVVEHLQGQAHAGQLSGFHTRVEVLGTDQLTQAVVAFEAGARRTDTDDVAPAQHVRGLVQGGIQAQLGAVGQQWLTWTVGAVDVAIAETATVAEEVLVDRTVEAVFDPAQLAVTLTRADVATAGAAMADARGKLHVPFAVVALGVGLVGEHTGGADLGEVAGELALEGAVFNATEVDVVVGTEYAQVGTAGVILVVTHATVAGDAAVHLVGDERAEFLVLVGTLGETVAALVVAGHDRHVLQVAVTAFLAHRAVVRVVGHQPFDDAGTEYLGFFVFDGNPAAIGGRGHAGHDDATTGVVFVGVLLDRTLAAGTDATERRVPAEIGDVEAERQTRL</sequence>
<organism evidence="1">
    <name type="scientific">Pseudomonas fluorescens</name>
    <dbReference type="NCBI Taxonomy" id="294"/>
    <lineage>
        <taxon>Bacteria</taxon>
        <taxon>Pseudomonadati</taxon>
        <taxon>Pseudomonadota</taxon>
        <taxon>Gammaproteobacteria</taxon>
        <taxon>Pseudomonadales</taxon>
        <taxon>Pseudomonadaceae</taxon>
        <taxon>Pseudomonas</taxon>
    </lineage>
</organism>
<evidence type="ECO:0000313" key="1">
    <source>
        <dbReference type="EMBL" id="VVN01728.1"/>
    </source>
</evidence>
<reference evidence="1" key="1">
    <citation type="submission" date="2019-09" db="EMBL/GenBank/DDBJ databases">
        <authorList>
            <person name="Chandra G."/>
            <person name="Truman W A."/>
        </authorList>
    </citation>
    <scope>NUCLEOTIDE SEQUENCE [LARGE SCALE GENOMIC DNA]</scope>
    <source>
        <strain evidence="1">PS652</strain>
    </source>
</reference>
<protein>
    <submittedName>
        <fullName evidence="1">Uncharacterized protein</fullName>
    </submittedName>
</protein>
<dbReference type="EMBL" id="CABVHG010000019">
    <property type="protein sequence ID" value="VVN01728.1"/>
    <property type="molecule type" value="Genomic_DNA"/>
</dbReference>
<proteinExistence type="predicted"/>
<dbReference type="AlphaFoldDB" id="A0A5E6UAE6"/>
<accession>A0A5E6UAE6</accession>
<name>A0A5E6UAE6_PSEFL</name>